<dbReference type="InterPro" id="IPR024284">
    <property type="entry name" value="DUF3826"/>
</dbReference>
<dbReference type="Proteomes" id="UP001143543">
    <property type="component" value="Unassembled WGS sequence"/>
</dbReference>
<name>A0ABQ5MJM6_9FLAO</name>
<feature type="signal peptide" evidence="1">
    <location>
        <begin position="1"/>
        <end position="24"/>
    </location>
</feature>
<dbReference type="Pfam" id="PF12875">
    <property type="entry name" value="DUF3826"/>
    <property type="match status" value="1"/>
</dbReference>
<evidence type="ECO:0008006" key="4">
    <source>
        <dbReference type="Google" id="ProtNLM"/>
    </source>
</evidence>
<dbReference type="EMBL" id="BRVO01000002">
    <property type="protein sequence ID" value="GLB49618.1"/>
    <property type="molecule type" value="Genomic_DNA"/>
</dbReference>
<gene>
    <name evidence="2" type="ORF">Y10_19860</name>
</gene>
<comment type="caution">
    <text evidence="2">The sequence shown here is derived from an EMBL/GenBank/DDBJ whole genome shotgun (WGS) entry which is preliminary data.</text>
</comment>
<feature type="chain" id="PRO_5046220623" description="DUF3826 domain-containing protein" evidence="1">
    <location>
        <begin position="25"/>
        <end position="224"/>
    </location>
</feature>
<evidence type="ECO:0000313" key="3">
    <source>
        <dbReference type="Proteomes" id="UP001143543"/>
    </source>
</evidence>
<keyword evidence="1" id="KW-0732">Signal</keyword>
<organism evidence="2 3">
    <name type="scientific">Neptunitalea lumnitzerae</name>
    <dbReference type="NCBI Taxonomy" id="2965509"/>
    <lineage>
        <taxon>Bacteria</taxon>
        <taxon>Pseudomonadati</taxon>
        <taxon>Bacteroidota</taxon>
        <taxon>Flavobacteriia</taxon>
        <taxon>Flavobacteriales</taxon>
        <taxon>Flavobacteriaceae</taxon>
        <taxon>Neptunitalea</taxon>
    </lineage>
</organism>
<protein>
    <recommendedName>
        <fullName evidence="4">DUF3826 domain-containing protein</fullName>
    </recommendedName>
</protein>
<evidence type="ECO:0000256" key="1">
    <source>
        <dbReference type="SAM" id="SignalP"/>
    </source>
</evidence>
<reference evidence="2" key="1">
    <citation type="submission" date="2022-07" db="EMBL/GenBank/DDBJ databases">
        <title>Taxonomy of Novel Oxalotrophic and Methylotrophic Bacteria.</title>
        <authorList>
            <person name="Sahin N."/>
            <person name="Tani A."/>
        </authorList>
    </citation>
    <scope>NUCLEOTIDE SEQUENCE</scope>
    <source>
        <strain evidence="2">Y10</strain>
    </source>
</reference>
<evidence type="ECO:0000313" key="2">
    <source>
        <dbReference type="EMBL" id="GLB49618.1"/>
    </source>
</evidence>
<keyword evidence="3" id="KW-1185">Reference proteome</keyword>
<sequence length="224" mass="25642">MKSIKIKLGIAITYCLLGCASINAQQYADPEYVKVTENRAAKIVDNMELSASVDKQAVVSAIAKQYQNLSKIQEEKEVQIEAVKNSDLSKEKKDKKIEKIKNVAVKKTDSLHKTYIKELEKYLDEKGVSDVKDGMTYGVMPKTYVAFQDMLPNLTQEQKDTIYSYLKEAREHAMDGGSSKEKHAWFGKYKGKINNYLSAQGYDLNKESEEWHKRLEARKKENKE</sequence>
<accession>A0ABQ5MJM6</accession>
<dbReference type="RefSeq" id="WP_281765245.1">
    <property type="nucleotide sequence ID" value="NZ_BRVO01000002.1"/>
</dbReference>
<proteinExistence type="predicted"/>